<dbReference type="Pfam" id="PF00126">
    <property type="entry name" value="HTH_1"/>
    <property type="match status" value="1"/>
</dbReference>
<evidence type="ECO:0000256" key="3">
    <source>
        <dbReference type="ARBA" id="ARBA00023125"/>
    </source>
</evidence>
<evidence type="ECO:0000259" key="5">
    <source>
        <dbReference type="PROSITE" id="PS50931"/>
    </source>
</evidence>
<dbReference type="FunFam" id="1.10.10.10:FF:000001">
    <property type="entry name" value="LysR family transcriptional regulator"/>
    <property type="match status" value="1"/>
</dbReference>
<dbReference type="EMBL" id="DVMO01000021">
    <property type="protein sequence ID" value="HIU27019.1"/>
    <property type="molecule type" value="Genomic_DNA"/>
</dbReference>
<evidence type="ECO:0000313" key="6">
    <source>
        <dbReference type="EMBL" id="HIU27019.1"/>
    </source>
</evidence>
<dbReference type="InterPro" id="IPR036390">
    <property type="entry name" value="WH_DNA-bd_sf"/>
</dbReference>
<dbReference type="PANTHER" id="PTHR30419:SF8">
    <property type="entry name" value="NITROGEN ASSIMILATION TRANSCRIPTIONAL ACTIVATOR-RELATED"/>
    <property type="match status" value="1"/>
</dbReference>
<reference evidence="6" key="1">
    <citation type="submission" date="2020-10" db="EMBL/GenBank/DDBJ databases">
        <authorList>
            <person name="Gilroy R."/>
        </authorList>
    </citation>
    <scope>NUCLEOTIDE SEQUENCE</scope>
    <source>
        <strain evidence="6">11300</strain>
    </source>
</reference>
<dbReference type="InterPro" id="IPR050950">
    <property type="entry name" value="HTH-type_LysR_regulators"/>
</dbReference>
<keyword evidence="4" id="KW-0804">Transcription</keyword>
<feature type="domain" description="HTH lysR-type" evidence="5">
    <location>
        <begin position="1"/>
        <end position="58"/>
    </location>
</feature>
<gene>
    <name evidence="6" type="ORF">IAD16_01395</name>
</gene>
<accession>A0A9D1I2K5</accession>
<dbReference type="GO" id="GO:0003677">
    <property type="term" value="F:DNA binding"/>
    <property type="evidence" value="ECO:0007669"/>
    <property type="project" value="UniProtKB-KW"/>
</dbReference>
<comment type="similarity">
    <text evidence="1">Belongs to the LysR transcriptional regulatory family.</text>
</comment>
<reference evidence="6" key="2">
    <citation type="journal article" date="2021" name="PeerJ">
        <title>Extensive microbial diversity within the chicken gut microbiome revealed by metagenomics and culture.</title>
        <authorList>
            <person name="Gilroy R."/>
            <person name="Ravi A."/>
            <person name="Getino M."/>
            <person name="Pursley I."/>
            <person name="Horton D.L."/>
            <person name="Alikhan N.F."/>
            <person name="Baker D."/>
            <person name="Gharbi K."/>
            <person name="Hall N."/>
            <person name="Watson M."/>
            <person name="Adriaenssens E.M."/>
            <person name="Foster-Nyarko E."/>
            <person name="Jarju S."/>
            <person name="Secka A."/>
            <person name="Antonio M."/>
            <person name="Oren A."/>
            <person name="Chaudhuri R.R."/>
            <person name="La Ragione R."/>
            <person name="Hildebrand F."/>
            <person name="Pallen M.J."/>
        </authorList>
    </citation>
    <scope>NUCLEOTIDE SEQUENCE</scope>
    <source>
        <strain evidence="6">11300</strain>
    </source>
</reference>
<protein>
    <submittedName>
        <fullName evidence="6">LysR family transcriptional regulator</fullName>
    </submittedName>
</protein>
<dbReference type="GO" id="GO:0005829">
    <property type="term" value="C:cytosol"/>
    <property type="evidence" value="ECO:0007669"/>
    <property type="project" value="TreeGrafter"/>
</dbReference>
<dbReference type="PRINTS" id="PR00039">
    <property type="entry name" value="HTHLYSR"/>
</dbReference>
<organism evidence="6 7">
    <name type="scientific">Candidatus Fimisoma avicola</name>
    <dbReference type="NCBI Taxonomy" id="2840826"/>
    <lineage>
        <taxon>Bacteria</taxon>
        <taxon>Bacillati</taxon>
        <taxon>Bacillota</taxon>
        <taxon>Clostridia</taxon>
        <taxon>Eubacteriales</taxon>
        <taxon>Candidatus Fimisoma</taxon>
    </lineage>
</organism>
<dbReference type="InterPro" id="IPR000847">
    <property type="entry name" value="LysR_HTH_N"/>
</dbReference>
<name>A0A9D1I2K5_9FIRM</name>
<evidence type="ECO:0000256" key="4">
    <source>
        <dbReference type="ARBA" id="ARBA00023163"/>
    </source>
</evidence>
<comment type="caution">
    <text evidence="6">The sequence shown here is derived from an EMBL/GenBank/DDBJ whole genome shotgun (WGS) entry which is preliminary data.</text>
</comment>
<evidence type="ECO:0000313" key="7">
    <source>
        <dbReference type="Proteomes" id="UP000824091"/>
    </source>
</evidence>
<keyword evidence="2" id="KW-0805">Transcription regulation</keyword>
<dbReference type="SUPFAM" id="SSF46785">
    <property type="entry name" value="Winged helix' DNA-binding domain"/>
    <property type="match status" value="1"/>
</dbReference>
<proteinExistence type="inferred from homology"/>
<dbReference type="PANTHER" id="PTHR30419">
    <property type="entry name" value="HTH-TYPE TRANSCRIPTIONAL REGULATOR YBHD"/>
    <property type="match status" value="1"/>
</dbReference>
<dbReference type="Proteomes" id="UP000824091">
    <property type="component" value="Unassembled WGS sequence"/>
</dbReference>
<evidence type="ECO:0000256" key="1">
    <source>
        <dbReference type="ARBA" id="ARBA00009437"/>
    </source>
</evidence>
<sequence>MELLQLRYFYKIAHSRTLTQAADELCISQSSLSRMIGRLEDEFEMEFFDRKGRKIELNENGRIFLRYCTQILNAVDSMRDELSEMKNRRDMAVSVGFYSMSSLIVDIMGKFKERYPNIMLMYGKEASNRKQ</sequence>
<keyword evidence="3" id="KW-0238">DNA-binding</keyword>
<dbReference type="InterPro" id="IPR036388">
    <property type="entry name" value="WH-like_DNA-bd_sf"/>
</dbReference>
<dbReference type="PROSITE" id="PS50931">
    <property type="entry name" value="HTH_LYSR"/>
    <property type="match status" value="1"/>
</dbReference>
<dbReference type="GO" id="GO:0003700">
    <property type="term" value="F:DNA-binding transcription factor activity"/>
    <property type="evidence" value="ECO:0007669"/>
    <property type="project" value="InterPro"/>
</dbReference>
<dbReference type="Gene3D" id="1.10.10.10">
    <property type="entry name" value="Winged helix-like DNA-binding domain superfamily/Winged helix DNA-binding domain"/>
    <property type="match status" value="1"/>
</dbReference>
<evidence type="ECO:0000256" key="2">
    <source>
        <dbReference type="ARBA" id="ARBA00023015"/>
    </source>
</evidence>
<dbReference type="AlphaFoldDB" id="A0A9D1I2K5"/>